<dbReference type="Proteomes" id="UP001596378">
    <property type="component" value="Unassembled WGS sequence"/>
</dbReference>
<dbReference type="InterPro" id="IPR051316">
    <property type="entry name" value="Zinc-reg_GTPase_activator"/>
</dbReference>
<keyword evidence="2" id="KW-0378">Hydrolase</keyword>
<accession>A0ABW2F1G8</accession>
<dbReference type="SUPFAM" id="SSF90002">
    <property type="entry name" value="Hypothetical protein YjiA, C-terminal domain"/>
    <property type="match status" value="1"/>
</dbReference>
<evidence type="ECO:0000256" key="4">
    <source>
        <dbReference type="ARBA" id="ARBA00034320"/>
    </source>
</evidence>
<gene>
    <name evidence="8" type="ORF">ACFQMJ_00630</name>
</gene>
<evidence type="ECO:0000256" key="3">
    <source>
        <dbReference type="ARBA" id="ARBA00023186"/>
    </source>
</evidence>
<dbReference type="SUPFAM" id="SSF52540">
    <property type="entry name" value="P-loop containing nucleoside triphosphate hydrolases"/>
    <property type="match status" value="1"/>
</dbReference>
<dbReference type="PANTHER" id="PTHR13748:SF62">
    <property type="entry name" value="COBW DOMAIN-CONTAINING PROTEIN"/>
    <property type="match status" value="1"/>
</dbReference>
<feature type="compositionally biased region" description="Basic and acidic residues" evidence="6">
    <location>
        <begin position="219"/>
        <end position="240"/>
    </location>
</feature>
<name>A0ABW2F1G8_9BACL</name>
<dbReference type="Gene3D" id="3.30.1220.10">
    <property type="entry name" value="CobW-like, C-terminal domain"/>
    <property type="match status" value="1"/>
</dbReference>
<evidence type="ECO:0000259" key="7">
    <source>
        <dbReference type="SMART" id="SM00833"/>
    </source>
</evidence>
<dbReference type="EMBL" id="JBHTAI010000001">
    <property type="protein sequence ID" value="MFC7147022.1"/>
    <property type="molecule type" value="Genomic_DNA"/>
</dbReference>
<reference evidence="9" key="1">
    <citation type="journal article" date="2019" name="Int. J. Syst. Evol. Microbiol.">
        <title>The Global Catalogue of Microorganisms (GCM) 10K type strain sequencing project: providing services to taxonomists for standard genome sequencing and annotation.</title>
        <authorList>
            <consortium name="The Broad Institute Genomics Platform"/>
            <consortium name="The Broad Institute Genome Sequencing Center for Infectious Disease"/>
            <person name="Wu L."/>
            <person name="Ma J."/>
        </authorList>
    </citation>
    <scope>NUCLEOTIDE SEQUENCE [LARGE SCALE GENOMIC DNA]</scope>
    <source>
        <strain evidence="9">KCTC 12907</strain>
    </source>
</reference>
<organism evidence="8 9">
    <name type="scientific">Cohnella cellulosilytica</name>
    <dbReference type="NCBI Taxonomy" id="986710"/>
    <lineage>
        <taxon>Bacteria</taxon>
        <taxon>Bacillati</taxon>
        <taxon>Bacillota</taxon>
        <taxon>Bacilli</taxon>
        <taxon>Bacillales</taxon>
        <taxon>Paenibacillaceae</taxon>
        <taxon>Cohnella</taxon>
    </lineage>
</organism>
<comment type="similarity">
    <text evidence="4">Belongs to the SIMIBI class G3E GTPase family. ZNG1 subfamily.</text>
</comment>
<comment type="catalytic activity">
    <reaction evidence="5">
        <text>GTP + H2O = GDP + phosphate + H(+)</text>
        <dbReference type="Rhea" id="RHEA:19669"/>
        <dbReference type="ChEBI" id="CHEBI:15377"/>
        <dbReference type="ChEBI" id="CHEBI:15378"/>
        <dbReference type="ChEBI" id="CHEBI:37565"/>
        <dbReference type="ChEBI" id="CHEBI:43474"/>
        <dbReference type="ChEBI" id="CHEBI:58189"/>
    </reaction>
    <physiologicalReaction direction="left-to-right" evidence="5">
        <dbReference type="Rhea" id="RHEA:19670"/>
    </physiologicalReaction>
</comment>
<protein>
    <submittedName>
        <fullName evidence="8">CobW family GTP-binding protein</fullName>
    </submittedName>
</protein>
<sequence length="335" mass="36634">MEHIVPVYVLTGFLGSGKTTLLNRLLDEARASGRKVAVLLNEAGDANVEGFMLGSDVPMAELLGGCICCTIRADLGMELTKLAREHRPDAIWIETTGIARPLEVLDSVTEASMYEKLELRGVVAVADARHLLDRVRIGAGKTYKLMREQIAAASFVVLNKTDLVGAAELAELEALIADWNPRARLVSTVRTQLEPDSIYGSDRSFAATGIGAPETGSADCDHGHDPHPHAHSHSHGDPSAHEHINALTYYLPGPIDSRAFEEWVGSLPDSVYRGKGVVTFRDTASRFLFQYAYRESDFLKITPQGTVHDVLVLIGEQFPREELLKQLERLAAPSQ</sequence>
<dbReference type="SMART" id="SM00833">
    <property type="entry name" value="CobW_C"/>
    <property type="match status" value="1"/>
</dbReference>
<feature type="domain" description="CobW C-terminal" evidence="7">
    <location>
        <begin position="244"/>
        <end position="331"/>
    </location>
</feature>
<evidence type="ECO:0000256" key="1">
    <source>
        <dbReference type="ARBA" id="ARBA00022741"/>
    </source>
</evidence>
<evidence type="ECO:0000313" key="8">
    <source>
        <dbReference type="EMBL" id="MFC7147022.1"/>
    </source>
</evidence>
<evidence type="ECO:0000313" key="9">
    <source>
        <dbReference type="Proteomes" id="UP001596378"/>
    </source>
</evidence>
<dbReference type="Pfam" id="PF07683">
    <property type="entry name" value="CobW_C"/>
    <property type="match status" value="1"/>
</dbReference>
<dbReference type="InterPro" id="IPR011629">
    <property type="entry name" value="CobW-like_C"/>
</dbReference>
<proteinExistence type="inferred from homology"/>
<dbReference type="CDD" id="cd03112">
    <property type="entry name" value="CobW-like"/>
    <property type="match status" value="1"/>
</dbReference>
<evidence type="ECO:0000256" key="5">
    <source>
        <dbReference type="ARBA" id="ARBA00049117"/>
    </source>
</evidence>
<dbReference type="InterPro" id="IPR003495">
    <property type="entry name" value="CobW/HypB/UreG_nucleotide-bd"/>
</dbReference>
<keyword evidence="3" id="KW-0143">Chaperone</keyword>
<dbReference type="RefSeq" id="WP_378046834.1">
    <property type="nucleotide sequence ID" value="NZ_JBHMDN010000012.1"/>
</dbReference>
<keyword evidence="1" id="KW-0547">Nucleotide-binding</keyword>
<dbReference type="Pfam" id="PF02492">
    <property type="entry name" value="cobW"/>
    <property type="match status" value="1"/>
</dbReference>
<dbReference type="InterPro" id="IPR027417">
    <property type="entry name" value="P-loop_NTPase"/>
</dbReference>
<dbReference type="Gene3D" id="3.40.50.300">
    <property type="entry name" value="P-loop containing nucleotide triphosphate hydrolases"/>
    <property type="match status" value="1"/>
</dbReference>
<dbReference type="InterPro" id="IPR036627">
    <property type="entry name" value="CobW-likC_sf"/>
</dbReference>
<feature type="region of interest" description="Disordered" evidence="6">
    <location>
        <begin position="211"/>
        <end position="240"/>
    </location>
</feature>
<dbReference type="PANTHER" id="PTHR13748">
    <property type="entry name" value="COBW-RELATED"/>
    <property type="match status" value="1"/>
</dbReference>
<comment type="caution">
    <text evidence="8">The sequence shown here is derived from an EMBL/GenBank/DDBJ whole genome shotgun (WGS) entry which is preliminary data.</text>
</comment>
<keyword evidence="9" id="KW-1185">Reference proteome</keyword>
<evidence type="ECO:0000256" key="6">
    <source>
        <dbReference type="SAM" id="MobiDB-lite"/>
    </source>
</evidence>
<evidence type="ECO:0000256" key="2">
    <source>
        <dbReference type="ARBA" id="ARBA00022801"/>
    </source>
</evidence>